<evidence type="ECO:0000256" key="1">
    <source>
        <dbReference type="ARBA" id="ARBA00005339"/>
    </source>
</evidence>
<evidence type="ECO:0000256" key="8">
    <source>
        <dbReference type="SAM" id="MobiDB-lite"/>
    </source>
</evidence>
<sequence length="389" mass="42317">MSAEVRDDNPYSRLMALQRMGVVANYQDIRNKAVMVVGLGGVGSVAAEMLARSGVGKLLLFDYDRVELANMNRLFFRPEQSGLSKSAAAKETLAGINPDVQIEEYEYDVTTMENWDHFNDRIARGGVDNTARVDLVLCCVDNYAARMAVNQACTEQNQAWMESGVSENAVSGHVQLMLPGRTACFACAPPLAVATGIDESSLKREGVCAASLSTTMGIVAGMLAQNALKLLLGFTEPSYCLGYDAMTDFFPKSLMRPNPDCVLPACVAMQQHYGGQWEPPCANGSGQDGQREADDEAVVHETNEWNISLSEHPDVSDAARNENNMNHLEDEVQMPEAPAAYGGFHPEEDENDAADDDFVPPHAATLEELQDELAKTQLAETQLAEEQLA</sequence>
<gene>
    <name evidence="10" type="ORF">SCF082_LOCUS47966</name>
</gene>
<keyword evidence="3" id="KW-0479">Metal-binding</keyword>
<evidence type="ECO:0000259" key="9">
    <source>
        <dbReference type="Pfam" id="PF00899"/>
    </source>
</evidence>
<reference evidence="10 11" key="1">
    <citation type="submission" date="2024-02" db="EMBL/GenBank/DDBJ databases">
        <authorList>
            <person name="Chen Y."/>
            <person name="Shah S."/>
            <person name="Dougan E. K."/>
            <person name="Thang M."/>
            <person name="Chan C."/>
        </authorList>
    </citation>
    <scope>NUCLEOTIDE SEQUENCE [LARGE SCALE GENOMIC DNA]</scope>
</reference>
<dbReference type="CDD" id="cd00757">
    <property type="entry name" value="ThiF_MoeB_HesA_family"/>
    <property type="match status" value="1"/>
</dbReference>
<evidence type="ECO:0000313" key="10">
    <source>
        <dbReference type="EMBL" id="CAK9102629.1"/>
    </source>
</evidence>
<evidence type="ECO:0000256" key="5">
    <source>
        <dbReference type="ARBA" id="ARBA00022786"/>
    </source>
</evidence>
<dbReference type="InterPro" id="IPR000594">
    <property type="entry name" value="ThiF_NAD_FAD-bd"/>
</dbReference>
<keyword evidence="7" id="KW-0067">ATP-binding</keyword>
<dbReference type="EMBL" id="CAXAMM010042033">
    <property type="protein sequence ID" value="CAK9102629.1"/>
    <property type="molecule type" value="Genomic_DNA"/>
</dbReference>
<dbReference type="PANTHER" id="PTHR10953">
    <property type="entry name" value="UBIQUITIN-ACTIVATING ENZYME E1"/>
    <property type="match status" value="1"/>
</dbReference>
<feature type="compositionally biased region" description="Acidic residues" evidence="8">
    <location>
        <begin position="347"/>
        <end position="358"/>
    </location>
</feature>
<accession>A0ABP0RPR8</accession>
<evidence type="ECO:0000256" key="7">
    <source>
        <dbReference type="ARBA" id="ARBA00022840"/>
    </source>
</evidence>
<name>A0ABP0RPR8_9DINO</name>
<dbReference type="SUPFAM" id="SSF69572">
    <property type="entry name" value="Activating enzymes of the ubiquitin-like proteins"/>
    <property type="match status" value="1"/>
</dbReference>
<dbReference type="Proteomes" id="UP001642464">
    <property type="component" value="Unassembled WGS sequence"/>
</dbReference>
<dbReference type="Gene3D" id="3.40.50.720">
    <property type="entry name" value="NAD(P)-binding Rossmann-like Domain"/>
    <property type="match status" value="1"/>
</dbReference>
<evidence type="ECO:0000256" key="4">
    <source>
        <dbReference type="ARBA" id="ARBA00022741"/>
    </source>
</evidence>
<protein>
    <recommendedName>
        <fullName evidence="2">Ubiquitin-like modifier-activating enzyme 5</fullName>
    </recommendedName>
</protein>
<keyword evidence="6" id="KW-0862">Zinc</keyword>
<evidence type="ECO:0000256" key="3">
    <source>
        <dbReference type="ARBA" id="ARBA00022723"/>
    </source>
</evidence>
<evidence type="ECO:0000313" key="11">
    <source>
        <dbReference type="Proteomes" id="UP001642464"/>
    </source>
</evidence>
<comment type="caution">
    <text evidence="10">The sequence shown here is derived from an EMBL/GenBank/DDBJ whole genome shotgun (WGS) entry which is preliminary data.</text>
</comment>
<dbReference type="InterPro" id="IPR035985">
    <property type="entry name" value="Ubiquitin-activating_enz"/>
</dbReference>
<keyword evidence="4" id="KW-0547">Nucleotide-binding</keyword>
<keyword evidence="11" id="KW-1185">Reference proteome</keyword>
<organism evidence="10 11">
    <name type="scientific">Durusdinium trenchii</name>
    <dbReference type="NCBI Taxonomy" id="1381693"/>
    <lineage>
        <taxon>Eukaryota</taxon>
        <taxon>Sar</taxon>
        <taxon>Alveolata</taxon>
        <taxon>Dinophyceae</taxon>
        <taxon>Suessiales</taxon>
        <taxon>Symbiodiniaceae</taxon>
        <taxon>Durusdinium</taxon>
    </lineage>
</organism>
<feature type="region of interest" description="Disordered" evidence="8">
    <location>
        <begin position="339"/>
        <end position="359"/>
    </location>
</feature>
<comment type="similarity">
    <text evidence="1">Belongs to the ubiquitin-activating E1 family. UBA5 subfamily.</text>
</comment>
<dbReference type="PANTHER" id="PTHR10953:SF9">
    <property type="entry name" value="UBIQUITIN-LIKE MODIFIER-ACTIVATING ENZYME 5"/>
    <property type="match status" value="1"/>
</dbReference>
<dbReference type="Pfam" id="PF00899">
    <property type="entry name" value="ThiF"/>
    <property type="match status" value="1"/>
</dbReference>
<feature type="domain" description="THIF-type NAD/FAD binding fold" evidence="9">
    <location>
        <begin position="11"/>
        <end position="261"/>
    </location>
</feature>
<evidence type="ECO:0000256" key="2">
    <source>
        <dbReference type="ARBA" id="ARBA00016279"/>
    </source>
</evidence>
<proteinExistence type="inferred from homology"/>
<keyword evidence="5" id="KW-0833">Ubl conjugation pathway</keyword>
<dbReference type="InterPro" id="IPR045886">
    <property type="entry name" value="ThiF/MoeB/HesA"/>
</dbReference>
<evidence type="ECO:0000256" key="6">
    <source>
        <dbReference type="ARBA" id="ARBA00022833"/>
    </source>
</evidence>